<protein>
    <recommendedName>
        <fullName evidence="1">N-acetyltransferase domain-containing protein</fullName>
    </recommendedName>
</protein>
<dbReference type="PANTHER" id="PTHR31435">
    <property type="entry name" value="PROTEIN NATD1"/>
    <property type="match status" value="1"/>
</dbReference>
<evidence type="ECO:0000259" key="1">
    <source>
        <dbReference type="PROSITE" id="PS51729"/>
    </source>
</evidence>
<dbReference type="SUPFAM" id="SSF55729">
    <property type="entry name" value="Acyl-CoA N-acyltransferases (Nat)"/>
    <property type="match status" value="1"/>
</dbReference>
<dbReference type="Gene3D" id="3.40.630.30">
    <property type="match status" value="1"/>
</dbReference>
<comment type="caution">
    <text evidence="2">The sequence shown here is derived from an EMBL/GenBank/DDBJ whole genome shotgun (WGS) entry which is preliminary data.</text>
</comment>
<keyword evidence="3" id="KW-1185">Reference proteome</keyword>
<evidence type="ECO:0000313" key="2">
    <source>
        <dbReference type="EMBL" id="GAA5519826.1"/>
    </source>
</evidence>
<gene>
    <name evidence="2" type="ORF">Lsed01_02284</name>
</gene>
<dbReference type="EMBL" id="BAABRR010000014">
    <property type="protein sequence ID" value="GAA5519826.1"/>
    <property type="molecule type" value="Genomic_DNA"/>
</dbReference>
<dbReference type="Proteomes" id="UP001426770">
    <property type="component" value="Unassembled WGS sequence"/>
</dbReference>
<dbReference type="InterPro" id="IPR031165">
    <property type="entry name" value="GNAT_YJDJ"/>
</dbReference>
<organism evidence="2 3">
    <name type="scientific">Demequina sediminis</name>
    <dbReference type="NCBI Taxonomy" id="1930058"/>
    <lineage>
        <taxon>Bacteria</taxon>
        <taxon>Bacillati</taxon>
        <taxon>Actinomycetota</taxon>
        <taxon>Actinomycetes</taxon>
        <taxon>Micrococcales</taxon>
        <taxon>Demequinaceae</taxon>
        <taxon>Demequina</taxon>
    </lineage>
</organism>
<dbReference type="InterPro" id="IPR016181">
    <property type="entry name" value="Acyl_CoA_acyltransferase"/>
</dbReference>
<dbReference type="InterPro" id="IPR045057">
    <property type="entry name" value="Gcn5-rel_NAT"/>
</dbReference>
<proteinExistence type="predicted"/>
<feature type="domain" description="N-acetyltransferase" evidence="1">
    <location>
        <begin position="6"/>
        <end position="96"/>
    </location>
</feature>
<name>A0ABP9WM90_9MICO</name>
<evidence type="ECO:0000313" key="3">
    <source>
        <dbReference type="Proteomes" id="UP001426770"/>
    </source>
</evidence>
<sequence length="96" mass="10540">MTVEVTRSDERSRYEITVDGALAGFAEFRLREGRAVFTHTEIDGAFEGQGLGTTLAKGALEDAAARGEGIVPLCPFMARYLRRHDVPGARVEWPES</sequence>
<reference evidence="2 3" key="1">
    <citation type="submission" date="2024-02" db="EMBL/GenBank/DDBJ databases">
        <title>Lysinimicrobium sediminis NBRC 112286.</title>
        <authorList>
            <person name="Ichikawa N."/>
            <person name="Katano-Makiyama Y."/>
            <person name="Hidaka K."/>
        </authorList>
    </citation>
    <scope>NUCLEOTIDE SEQUENCE [LARGE SCALE GENOMIC DNA]</scope>
    <source>
        <strain evidence="2 3">NBRC 112286</strain>
    </source>
</reference>
<accession>A0ABP9WM90</accession>
<dbReference type="Pfam" id="PF14542">
    <property type="entry name" value="Acetyltransf_CG"/>
    <property type="match status" value="1"/>
</dbReference>
<dbReference type="PROSITE" id="PS51729">
    <property type="entry name" value="GNAT_YJDJ"/>
    <property type="match status" value="1"/>
</dbReference>
<dbReference type="RefSeq" id="WP_286215571.1">
    <property type="nucleotide sequence ID" value="NZ_AP027736.1"/>
</dbReference>
<dbReference type="PANTHER" id="PTHR31435:SF10">
    <property type="entry name" value="BSR4717 PROTEIN"/>
    <property type="match status" value="1"/>
</dbReference>